<dbReference type="SUPFAM" id="SSF46785">
    <property type="entry name" value="Winged helix' DNA-binding domain"/>
    <property type="match status" value="1"/>
</dbReference>
<dbReference type="Gene3D" id="1.10.10.10">
    <property type="entry name" value="Winged helix-like DNA-binding domain superfamily/Winged helix DNA-binding domain"/>
    <property type="match status" value="1"/>
</dbReference>
<dbReference type="Pfam" id="PF01628">
    <property type="entry name" value="HrcA"/>
    <property type="match status" value="1"/>
</dbReference>
<gene>
    <name evidence="6" type="ORF">A2945_03030</name>
</gene>
<dbReference type="STRING" id="1798650.A2945_03030"/>
<evidence type="ECO:0000256" key="1">
    <source>
        <dbReference type="ARBA" id="ARBA00022491"/>
    </source>
</evidence>
<comment type="caution">
    <text evidence="6">The sequence shown here is derived from an EMBL/GenBank/DDBJ whole genome shotgun (WGS) entry which is preliminary data.</text>
</comment>
<protein>
    <recommendedName>
        <fullName evidence="5">Heat-inducible transcription repressor HrcA C-terminal domain-containing protein</fullName>
    </recommendedName>
</protein>
<dbReference type="EMBL" id="MHLA01000014">
    <property type="protein sequence ID" value="OGY99594.1"/>
    <property type="molecule type" value="Genomic_DNA"/>
</dbReference>
<dbReference type="InterPro" id="IPR036390">
    <property type="entry name" value="WH_DNA-bd_sf"/>
</dbReference>
<keyword evidence="1" id="KW-0678">Repressor</keyword>
<keyword evidence="3" id="KW-0346">Stress response</keyword>
<evidence type="ECO:0000313" key="6">
    <source>
        <dbReference type="EMBL" id="OGY99594.1"/>
    </source>
</evidence>
<sequence>MIDARSAQILEAVIEEFINAGEPVSSSHLYKRHNFGIKPAMIRLELENLSDEGFLEQPHHSAGRVPTDKGYEFFAERVLEAEMARHANNVHRIFRNMLTHRALPELVGELSEELGLLSVGRDRKSLYKEGLDTLVENLNWTSDEEIRSVIKDFVEIDARLARVAEKISPKDDPKVFVGKKSPVTKSENLTVVMRTCDSDEGRVLLLAIGPKRMDYRKTLEVFRNL</sequence>
<keyword evidence="2" id="KW-0805">Transcription regulation</keyword>
<evidence type="ECO:0000313" key="7">
    <source>
        <dbReference type="Proteomes" id="UP000178880"/>
    </source>
</evidence>
<reference evidence="6 7" key="1">
    <citation type="journal article" date="2016" name="Nat. Commun.">
        <title>Thousands of microbial genomes shed light on interconnected biogeochemical processes in an aquifer system.</title>
        <authorList>
            <person name="Anantharaman K."/>
            <person name="Brown C.T."/>
            <person name="Hug L.A."/>
            <person name="Sharon I."/>
            <person name="Castelle C.J."/>
            <person name="Probst A.J."/>
            <person name="Thomas B.C."/>
            <person name="Singh A."/>
            <person name="Wilkins M.J."/>
            <person name="Karaoz U."/>
            <person name="Brodie E.L."/>
            <person name="Williams K.H."/>
            <person name="Hubbard S.S."/>
            <person name="Banfield J.F."/>
        </authorList>
    </citation>
    <scope>NUCLEOTIDE SEQUENCE [LARGE SCALE GENOMIC DNA]</scope>
</reference>
<dbReference type="InterPro" id="IPR036388">
    <property type="entry name" value="WH-like_DNA-bd_sf"/>
</dbReference>
<organism evidence="6 7">
    <name type="scientific">Candidatus Liptonbacteria bacterium RIFCSPLOWO2_01_FULL_52_25</name>
    <dbReference type="NCBI Taxonomy" id="1798650"/>
    <lineage>
        <taxon>Bacteria</taxon>
        <taxon>Candidatus Liptoniibacteriota</taxon>
    </lineage>
</organism>
<keyword evidence="4" id="KW-0804">Transcription</keyword>
<dbReference type="PANTHER" id="PTHR34824">
    <property type="entry name" value="HEAT-INDUCIBLE TRANSCRIPTION REPRESSOR HRCA"/>
    <property type="match status" value="1"/>
</dbReference>
<dbReference type="InterPro" id="IPR002571">
    <property type="entry name" value="HrcA"/>
</dbReference>
<accession>A0A1G2CDZ7</accession>
<dbReference type="InterPro" id="IPR021153">
    <property type="entry name" value="HrcA_C"/>
</dbReference>
<dbReference type="Proteomes" id="UP000178880">
    <property type="component" value="Unassembled WGS sequence"/>
</dbReference>
<evidence type="ECO:0000256" key="2">
    <source>
        <dbReference type="ARBA" id="ARBA00023015"/>
    </source>
</evidence>
<name>A0A1G2CDZ7_9BACT</name>
<dbReference type="SUPFAM" id="SSF55781">
    <property type="entry name" value="GAF domain-like"/>
    <property type="match status" value="1"/>
</dbReference>
<proteinExistence type="predicted"/>
<feature type="domain" description="Heat-inducible transcription repressor HrcA C-terminal" evidence="5">
    <location>
        <begin position="77"/>
        <end position="218"/>
    </location>
</feature>
<dbReference type="Gene3D" id="3.30.450.40">
    <property type="match status" value="1"/>
</dbReference>
<dbReference type="AlphaFoldDB" id="A0A1G2CDZ7"/>
<dbReference type="PANTHER" id="PTHR34824:SF1">
    <property type="entry name" value="HEAT-INDUCIBLE TRANSCRIPTION REPRESSOR HRCA"/>
    <property type="match status" value="1"/>
</dbReference>
<dbReference type="InterPro" id="IPR029016">
    <property type="entry name" value="GAF-like_dom_sf"/>
</dbReference>
<evidence type="ECO:0000256" key="4">
    <source>
        <dbReference type="ARBA" id="ARBA00023163"/>
    </source>
</evidence>
<evidence type="ECO:0000259" key="5">
    <source>
        <dbReference type="Pfam" id="PF01628"/>
    </source>
</evidence>
<dbReference type="GO" id="GO:0045892">
    <property type="term" value="P:negative regulation of DNA-templated transcription"/>
    <property type="evidence" value="ECO:0007669"/>
    <property type="project" value="TreeGrafter"/>
</dbReference>
<dbReference type="GO" id="GO:0003677">
    <property type="term" value="F:DNA binding"/>
    <property type="evidence" value="ECO:0007669"/>
    <property type="project" value="InterPro"/>
</dbReference>
<evidence type="ECO:0000256" key="3">
    <source>
        <dbReference type="ARBA" id="ARBA00023016"/>
    </source>
</evidence>